<evidence type="ECO:0000313" key="2">
    <source>
        <dbReference type="EMBL" id="HGT71197.1"/>
    </source>
</evidence>
<feature type="compositionally biased region" description="Acidic residues" evidence="1">
    <location>
        <begin position="44"/>
        <end position="70"/>
    </location>
</feature>
<comment type="caution">
    <text evidence="2">The sequence shown here is derived from an EMBL/GenBank/DDBJ whole genome shotgun (WGS) entry which is preliminary data.</text>
</comment>
<sequence length="76" mass="8068">MEDTNMGPMAQQSDDTNTSVEPTEEMAPASDMPVEEAASTEIPADGDMEEETSDESTEMPVEEAGEDAPAEETPAM</sequence>
<dbReference type="EMBL" id="DSYQ01000013">
    <property type="protein sequence ID" value="HGT71197.1"/>
    <property type="molecule type" value="Genomic_DNA"/>
</dbReference>
<accession>A0A7C4M038</accession>
<gene>
    <name evidence="2" type="ORF">ENT43_02980</name>
</gene>
<evidence type="ECO:0000256" key="1">
    <source>
        <dbReference type="SAM" id="MobiDB-lite"/>
    </source>
</evidence>
<organism evidence="2">
    <name type="scientific">candidate division CPR3 bacterium</name>
    <dbReference type="NCBI Taxonomy" id="2268181"/>
    <lineage>
        <taxon>Bacteria</taxon>
        <taxon>Bacteria division CPR3</taxon>
    </lineage>
</organism>
<name>A0A7C4M038_UNCC3</name>
<feature type="region of interest" description="Disordered" evidence="1">
    <location>
        <begin position="1"/>
        <end position="76"/>
    </location>
</feature>
<dbReference type="AlphaFoldDB" id="A0A7C4M038"/>
<feature type="compositionally biased region" description="Polar residues" evidence="1">
    <location>
        <begin position="10"/>
        <end position="21"/>
    </location>
</feature>
<proteinExistence type="predicted"/>
<reference evidence="2" key="1">
    <citation type="journal article" date="2020" name="mSystems">
        <title>Genome- and Community-Level Interaction Insights into Carbon Utilization and Element Cycling Functions of Hydrothermarchaeota in Hydrothermal Sediment.</title>
        <authorList>
            <person name="Zhou Z."/>
            <person name="Liu Y."/>
            <person name="Xu W."/>
            <person name="Pan J."/>
            <person name="Luo Z.H."/>
            <person name="Li M."/>
        </authorList>
    </citation>
    <scope>NUCLEOTIDE SEQUENCE [LARGE SCALE GENOMIC DNA]</scope>
    <source>
        <strain evidence="2">SpSt-579</strain>
    </source>
</reference>
<protein>
    <submittedName>
        <fullName evidence="2">Uncharacterized protein</fullName>
    </submittedName>
</protein>